<dbReference type="EMBL" id="MN739217">
    <property type="protein sequence ID" value="QHS94165.1"/>
    <property type="molecule type" value="Genomic_DNA"/>
</dbReference>
<dbReference type="AlphaFoldDB" id="A0A6C0BP15"/>
<reference evidence="2" key="1">
    <citation type="journal article" date="2020" name="Nature">
        <title>Giant virus diversity and host interactions through global metagenomics.</title>
        <authorList>
            <person name="Schulz F."/>
            <person name="Roux S."/>
            <person name="Paez-Espino D."/>
            <person name="Jungbluth S."/>
            <person name="Walsh D.A."/>
            <person name="Denef V.J."/>
            <person name="McMahon K.D."/>
            <person name="Konstantinidis K.T."/>
            <person name="Eloe-Fadrosh E.A."/>
            <person name="Kyrpides N.C."/>
            <person name="Woyke T."/>
        </authorList>
    </citation>
    <scope>NUCLEOTIDE SEQUENCE</scope>
    <source>
        <strain evidence="2">GVMAG-M-3300018416-26</strain>
    </source>
</reference>
<keyword evidence="1" id="KW-0472">Membrane</keyword>
<accession>A0A6C0BP15</accession>
<proteinExistence type="predicted"/>
<keyword evidence="1" id="KW-1133">Transmembrane helix</keyword>
<protein>
    <submittedName>
        <fullName evidence="2">Uncharacterized protein</fullName>
    </submittedName>
</protein>
<sequence length="196" mass="23137">MGERQQLKNKIHYMSKMIINNIPDQTGWAFAFKRWRGYMDNTVFPTRIESASILGTLANEQTDLKNKNGMIVDTQKEQLDAIERVVSDFYNKGYSSFRSFQLNDYKINHKQFQMTQLKYILILFAISMTMLGMSLLNKINQNVASVTIAIIVILYSIYLYLNIQQNKMRRKYEWEKMYYKGPKKTEHCNSSSEYSI</sequence>
<evidence type="ECO:0000313" key="2">
    <source>
        <dbReference type="EMBL" id="QHS94165.1"/>
    </source>
</evidence>
<evidence type="ECO:0000256" key="1">
    <source>
        <dbReference type="SAM" id="Phobius"/>
    </source>
</evidence>
<organism evidence="2">
    <name type="scientific">viral metagenome</name>
    <dbReference type="NCBI Taxonomy" id="1070528"/>
    <lineage>
        <taxon>unclassified sequences</taxon>
        <taxon>metagenomes</taxon>
        <taxon>organismal metagenomes</taxon>
    </lineage>
</organism>
<keyword evidence="1" id="KW-0812">Transmembrane</keyword>
<feature type="transmembrane region" description="Helical" evidence="1">
    <location>
        <begin position="142"/>
        <end position="161"/>
    </location>
</feature>
<name>A0A6C0BP15_9ZZZZ</name>
<feature type="transmembrane region" description="Helical" evidence="1">
    <location>
        <begin position="119"/>
        <end position="136"/>
    </location>
</feature>